<dbReference type="RefSeq" id="XP_020064011.1">
    <property type="nucleotide sequence ID" value="XM_020209969.1"/>
</dbReference>
<dbReference type="Proteomes" id="UP000094285">
    <property type="component" value="Unassembled WGS sequence"/>
</dbReference>
<reference evidence="6" key="1">
    <citation type="submission" date="2016-05" db="EMBL/GenBank/DDBJ databases">
        <title>Comparative genomics of biotechnologically important yeasts.</title>
        <authorList>
            <consortium name="DOE Joint Genome Institute"/>
            <person name="Riley R."/>
            <person name="Haridas S."/>
            <person name="Wolfe K.H."/>
            <person name="Lopes M.R."/>
            <person name="Hittinger C.T."/>
            <person name="Goker M."/>
            <person name="Salamov A."/>
            <person name="Wisecaver J."/>
            <person name="Long T.M."/>
            <person name="Aerts A.L."/>
            <person name="Barry K."/>
            <person name="Choi C."/>
            <person name="Clum A."/>
            <person name="Coughlan A.Y."/>
            <person name="Deshpande S."/>
            <person name="Douglass A.P."/>
            <person name="Hanson S.J."/>
            <person name="Klenk H.-P."/>
            <person name="Labutti K."/>
            <person name="Lapidus A."/>
            <person name="Lindquist E."/>
            <person name="Lipzen A."/>
            <person name="Meier-Kolthoff J.P."/>
            <person name="Ohm R.A."/>
            <person name="Otillar R.P."/>
            <person name="Pangilinan J."/>
            <person name="Peng Y."/>
            <person name="Rokas A."/>
            <person name="Rosa C.A."/>
            <person name="Scheuner C."/>
            <person name="Sibirny A.A."/>
            <person name="Slot J.C."/>
            <person name="Stielow J.B."/>
            <person name="Sun H."/>
            <person name="Kurtzman C.P."/>
            <person name="Blackwell M."/>
            <person name="Grigoriev I.V."/>
            <person name="Jeffries T.W."/>
        </authorList>
    </citation>
    <scope>NUCLEOTIDE SEQUENCE [LARGE SCALE GENOMIC DNA]</scope>
    <source>
        <strain evidence="6">NRRL Y-17324</strain>
    </source>
</reference>
<dbReference type="PANTHER" id="PTHR11102">
    <property type="entry name" value="SEL-1-LIKE PROTEIN"/>
    <property type="match status" value="1"/>
</dbReference>
<keyword evidence="6" id="KW-1185">Reference proteome</keyword>
<evidence type="ECO:0000313" key="6">
    <source>
        <dbReference type="Proteomes" id="UP000094285"/>
    </source>
</evidence>
<keyword evidence="4" id="KW-0732">Signal</keyword>
<dbReference type="AlphaFoldDB" id="A0A1E4SH99"/>
<organism evidence="5 6">
    <name type="scientific">Suhomyces tanzawaensis NRRL Y-17324</name>
    <dbReference type="NCBI Taxonomy" id="984487"/>
    <lineage>
        <taxon>Eukaryota</taxon>
        <taxon>Fungi</taxon>
        <taxon>Dikarya</taxon>
        <taxon>Ascomycota</taxon>
        <taxon>Saccharomycotina</taxon>
        <taxon>Pichiomycetes</taxon>
        <taxon>Debaryomycetaceae</taxon>
        <taxon>Suhomyces</taxon>
    </lineage>
</organism>
<dbReference type="EMBL" id="KV453912">
    <property type="protein sequence ID" value="ODV78889.1"/>
    <property type="molecule type" value="Genomic_DNA"/>
</dbReference>
<feature type="transmembrane region" description="Helical" evidence="3">
    <location>
        <begin position="809"/>
        <end position="828"/>
    </location>
</feature>
<feature type="chain" id="PRO_5009162794" evidence="4">
    <location>
        <begin position="21"/>
        <end position="867"/>
    </location>
</feature>
<dbReference type="GeneID" id="30984105"/>
<keyword evidence="3" id="KW-1133">Transmembrane helix</keyword>
<evidence type="ECO:0000256" key="3">
    <source>
        <dbReference type="SAM" id="Phobius"/>
    </source>
</evidence>
<evidence type="ECO:0000256" key="2">
    <source>
        <dbReference type="SAM" id="MobiDB-lite"/>
    </source>
</evidence>
<dbReference type="PANTHER" id="PTHR11102:SF160">
    <property type="entry name" value="ERAD-ASSOCIATED E3 UBIQUITIN-PROTEIN LIGASE COMPONENT HRD3"/>
    <property type="match status" value="1"/>
</dbReference>
<feature type="region of interest" description="Disordered" evidence="2">
    <location>
        <begin position="42"/>
        <end position="88"/>
    </location>
</feature>
<evidence type="ECO:0000256" key="1">
    <source>
        <dbReference type="ARBA" id="ARBA00038101"/>
    </source>
</evidence>
<evidence type="ECO:0000313" key="5">
    <source>
        <dbReference type="EMBL" id="ODV78889.1"/>
    </source>
</evidence>
<feature type="signal peptide" evidence="4">
    <location>
        <begin position="1"/>
        <end position="20"/>
    </location>
</feature>
<dbReference type="Pfam" id="PF08238">
    <property type="entry name" value="Sel1"/>
    <property type="match status" value="7"/>
</dbReference>
<proteinExistence type="inferred from homology"/>
<dbReference type="InterPro" id="IPR050767">
    <property type="entry name" value="Sel1_AlgK"/>
</dbReference>
<dbReference type="InterPro" id="IPR011990">
    <property type="entry name" value="TPR-like_helical_dom_sf"/>
</dbReference>
<dbReference type="InterPro" id="IPR006597">
    <property type="entry name" value="Sel1-like"/>
</dbReference>
<accession>A0A1E4SH99</accession>
<name>A0A1E4SH99_9ASCO</name>
<gene>
    <name evidence="5" type="ORF">CANTADRAFT_51624</name>
</gene>
<dbReference type="SUPFAM" id="SSF81901">
    <property type="entry name" value="HCP-like"/>
    <property type="match status" value="3"/>
</dbReference>
<sequence length="867" mass="99571">MRTLKSVLCLFPVLIAHLLAVQQDQAILEDITLNSLQNAENAVPDGTAPTTTSTVISSESSSSFEEWPPSGHATPNNDTRDPRSREQRAHQAYLEALSLLDTVPPREPNRTLEHVISNGKLQIPPYSNVTKNYEHTASTTPQPVPEIITSKVIPLLEEAIKLNYSPALVTLADFHMFGNYSVPPDYRKSLELYHKAVSIEGDGHAYFMLGYIYSSGLFGEVEVDQIKANLYYNLGMQNGDLNSILALAYRTYNGIGIPANYELSLHYYSRLATIGKANLARIEEQMQEVRIPLNIRISDFNGGLYGPKLSESPDSIDSMVRLYSLNIKKFEEYNMDHNDHEYVNLYFNALKHYDGGYFFPVNRTRAFEYLDDCIALGDRNYGKRMFHNIDSIDKRFLGLCYSQLGHMYYKGYGVEKDMDKARKLHEISLAVDKNGQSYNDLGTMKQSGLDGKPINETEVIEYFIKAVKMGYQTANLNLAKYLTELSPNQDPAEGDYAIKIYEAIRKSAYSGVIESWFHYAEFAQSGLTSLVDPQKRYDCQSTIYYYKVFVERLESFFLPHLRFAFDEFIAGNFQNALIGYSIAAEQGLENAQVSTAYLLYQLQPLKSKLKVQWFDPKRVKSAVKYLERSSAQMNIDSMILLGDLYLEGIENALDIDYQKAFQYYHKATKLMSSHAAYKLGYMYEYGLGTLNNSVDFFMAKRYYDLSMEYKEKTLEDPKLSHFIPIQWALIRLRLKYLFNKNKFKSYKDNESNSWFKAFKNIGKGSGSEELETAGNKRTGITTERANNRATAHHEGGEYDGDEEYDIGDYLVIGLTISFFVFFFMRNLYRFWRMRNNGDDAQRGFRFWFNGYELNFGNGDFEFRFFAI</sequence>
<feature type="compositionally biased region" description="Low complexity" evidence="2">
    <location>
        <begin position="49"/>
        <end position="70"/>
    </location>
</feature>
<protein>
    <submittedName>
        <fullName evidence="5">HCP-like protein</fullName>
    </submittedName>
</protein>
<dbReference type="OrthoDB" id="27934at2759"/>
<feature type="compositionally biased region" description="Basic and acidic residues" evidence="2">
    <location>
        <begin position="78"/>
        <end position="88"/>
    </location>
</feature>
<dbReference type="Gene3D" id="1.25.40.10">
    <property type="entry name" value="Tetratricopeptide repeat domain"/>
    <property type="match status" value="2"/>
</dbReference>
<keyword evidence="3" id="KW-0472">Membrane</keyword>
<dbReference type="SMART" id="SM00671">
    <property type="entry name" value="SEL1"/>
    <property type="match status" value="7"/>
</dbReference>
<dbReference type="STRING" id="984487.A0A1E4SH99"/>
<comment type="similarity">
    <text evidence="1">Belongs to the sel-1 family.</text>
</comment>
<evidence type="ECO:0000256" key="4">
    <source>
        <dbReference type="SAM" id="SignalP"/>
    </source>
</evidence>
<keyword evidence="3" id="KW-0812">Transmembrane</keyword>